<sequence>MEAQAPEAAETTGGGDYSGDSSSGDGDGEYPGVGEDYTDGDDGDYGRAGVWRRARTSWYGEPDWVEPFVGWICCKSPGVVQVAKEEAAAYSDDNPDYAGSCGRCYEVKCVDGPVVGSYDKPIPLEELYYYPKFADVLIIDACPCIYCPNGEDGCRYQESCCYKSIDHPKAEKKGGRREGLGRHKAFQQMAHPSYGLMMIDFRPVDCNTREAIQYIPGFINRKLYSEMVGEGWSWFASRETEREGLDGGAAACAQVPKGIGMVWWARGAGIPNFEPFAGVEAISFWIKNKVEPGQPLPVRVRPRN</sequence>
<dbReference type="EMBL" id="MU070300">
    <property type="protein sequence ID" value="KAF5828466.1"/>
    <property type="molecule type" value="Genomic_DNA"/>
</dbReference>
<evidence type="ECO:0000313" key="2">
    <source>
        <dbReference type="EMBL" id="KAF5828466.1"/>
    </source>
</evidence>
<feature type="region of interest" description="Disordered" evidence="1">
    <location>
        <begin position="1"/>
        <end position="44"/>
    </location>
</feature>
<dbReference type="InterPro" id="IPR036908">
    <property type="entry name" value="RlpA-like_sf"/>
</dbReference>
<protein>
    <recommendedName>
        <fullName evidence="4">Expansin-like EG45 domain-containing protein</fullName>
    </recommendedName>
</protein>
<name>A0ABQ7G1J7_DUNSA</name>
<dbReference type="Gene3D" id="2.40.40.10">
    <property type="entry name" value="RlpA-like domain"/>
    <property type="match status" value="1"/>
</dbReference>
<keyword evidence="3" id="KW-1185">Reference proteome</keyword>
<evidence type="ECO:0000313" key="3">
    <source>
        <dbReference type="Proteomes" id="UP000815325"/>
    </source>
</evidence>
<accession>A0ABQ7G1J7</accession>
<gene>
    <name evidence="2" type="ORF">DUNSADRAFT_17574</name>
</gene>
<proteinExistence type="predicted"/>
<dbReference type="Proteomes" id="UP000815325">
    <property type="component" value="Unassembled WGS sequence"/>
</dbReference>
<dbReference type="SUPFAM" id="SSF50685">
    <property type="entry name" value="Barwin-like endoglucanases"/>
    <property type="match status" value="1"/>
</dbReference>
<evidence type="ECO:0000256" key="1">
    <source>
        <dbReference type="SAM" id="MobiDB-lite"/>
    </source>
</evidence>
<organism evidence="2 3">
    <name type="scientific">Dunaliella salina</name>
    <name type="common">Green alga</name>
    <name type="synonym">Protococcus salinus</name>
    <dbReference type="NCBI Taxonomy" id="3046"/>
    <lineage>
        <taxon>Eukaryota</taxon>
        <taxon>Viridiplantae</taxon>
        <taxon>Chlorophyta</taxon>
        <taxon>core chlorophytes</taxon>
        <taxon>Chlorophyceae</taxon>
        <taxon>CS clade</taxon>
        <taxon>Chlamydomonadales</taxon>
        <taxon>Dunaliellaceae</taxon>
        <taxon>Dunaliella</taxon>
    </lineage>
</organism>
<reference evidence="2" key="1">
    <citation type="submission" date="2017-08" db="EMBL/GenBank/DDBJ databases">
        <authorList>
            <person name="Polle J.E."/>
            <person name="Barry K."/>
            <person name="Cushman J."/>
            <person name="Schmutz J."/>
            <person name="Tran D."/>
            <person name="Hathwaick L.T."/>
            <person name="Yim W.C."/>
            <person name="Jenkins J."/>
            <person name="Mckie-Krisberg Z.M."/>
            <person name="Prochnik S."/>
            <person name="Lindquist E."/>
            <person name="Dockter R.B."/>
            <person name="Adam C."/>
            <person name="Molina H."/>
            <person name="Bunkerborg J."/>
            <person name="Jin E."/>
            <person name="Buchheim M."/>
            <person name="Magnuson J."/>
        </authorList>
    </citation>
    <scope>NUCLEOTIDE SEQUENCE</scope>
    <source>
        <strain evidence="2">CCAP 19/18</strain>
    </source>
</reference>
<evidence type="ECO:0008006" key="4">
    <source>
        <dbReference type="Google" id="ProtNLM"/>
    </source>
</evidence>
<comment type="caution">
    <text evidence="2">The sequence shown here is derived from an EMBL/GenBank/DDBJ whole genome shotgun (WGS) entry which is preliminary data.</text>
</comment>